<dbReference type="EMBL" id="CP033923">
    <property type="protein sequence ID" value="AZA91130.1"/>
    <property type="molecule type" value="Genomic_DNA"/>
</dbReference>
<organism evidence="1 2">
    <name type="scientific">Chryseobacterium nakagawai</name>
    <dbReference type="NCBI Taxonomy" id="1241982"/>
    <lineage>
        <taxon>Bacteria</taxon>
        <taxon>Pseudomonadati</taxon>
        <taxon>Bacteroidota</taxon>
        <taxon>Flavobacteriia</taxon>
        <taxon>Flavobacteriales</taxon>
        <taxon>Weeksellaceae</taxon>
        <taxon>Chryseobacterium group</taxon>
        <taxon>Chryseobacterium</taxon>
    </lineage>
</organism>
<evidence type="ECO:0000313" key="1">
    <source>
        <dbReference type="EMBL" id="AZA91130.1"/>
    </source>
</evidence>
<dbReference type="AlphaFoldDB" id="A0AAD1DR63"/>
<protein>
    <submittedName>
        <fullName evidence="1">Uncharacterized protein</fullName>
    </submittedName>
</protein>
<proteinExistence type="predicted"/>
<dbReference type="KEGG" id="cnk:EG343_11065"/>
<sequence length="158" mass="18010">MGIEPRFNMNQINSYLQERINTLDELMIRNLNYLGVECVNLAKNLDTYQVQTGNLKNSIGYIIVKHGNILNSVFEVKERGPKYDSNETPGEVVGENFAKEIAIRYPQGYCLIVVAGMEYASYVEDVHKQPVLQPSQVLAKTRINQIAQSIVNTMRKRE</sequence>
<reference evidence="1 2" key="1">
    <citation type="submission" date="2018-11" db="EMBL/GenBank/DDBJ databases">
        <title>Proposal to divide the Flavobacteriaceae and reorganize its genera based on Amino Acid Identity values calculated from whole genome sequences.</title>
        <authorList>
            <person name="Nicholson A.C."/>
            <person name="Gulvik C.A."/>
            <person name="Whitney A.M."/>
            <person name="Humrighouse B.W."/>
            <person name="Bell M."/>
            <person name="Holmes B."/>
            <person name="Steigerwalt A.G."/>
            <person name="Villarma A."/>
            <person name="Sheth M."/>
            <person name="Batra D."/>
            <person name="Pryor J."/>
            <person name="Bernardet J.-F."/>
            <person name="Hugo C."/>
            <person name="Kampfer P."/>
            <person name="Newman J."/>
            <person name="McQuiston J.R."/>
        </authorList>
    </citation>
    <scope>NUCLEOTIDE SEQUENCE [LARGE SCALE GENOMIC DNA]</scope>
    <source>
        <strain evidence="1 2">G0041</strain>
    </source>
</reference>
<dbReference type="Proteomes" id="UP000278288">
    <property type="component" value="Chromosome"/>
</dbReference>
<evidence type="ECO:0000313" key="2">
    <source>
        <dbReference type="Proteomes" id="UP000278288"/>
    </source>
</evidence>
<gene>
    <name evidence="1" type="ORF">EG343_11065</name>
</gene>
<name>A0AAD1DR63_CHRNA</name>
<keyword evidence="2" id="KW-1185">Reference proteome</keyword>
<accession>A0AAD1DR63</accession>